<feature type="compositionally biased region" description="Polar residues" evidence="2">
    <location>
        <begin position="339"/>
        <end position="365"/>
    </location>
</feature>
<reference evidence="3 4" key="1">
    <citation type="journal article" date="2017" name="Gigascience">
        <title>Genome sequence of the small brown planthopper, Laodelphax striatellus.</title>
        <authorList>
            <person name="Zhu J."/>
            <person name="Jiang F."/>
            <person name="Wang X."/>
            <person name="Yang P."/>
            <person name="Bao Y."/>
            <person name="Zhao W."/>
            <person name="Wang W."/>
            <person name="Lu H."/>
            <person name="Wang Q."/>
            <person name="Cui N."/>
            <person name="Li J."/>
            <person name="Chen X."/>
            <person name="Luo L."/>
            <person name="Yu J."/>
            <person name="Kang L."/>
            <person name="Cui F."/>
        </authorList>
    </citation>
    <scope>NUCLEOTIDE SEQUENCE [LARGE SCALE GENOMIC DNA]</scope>
    <source>
        <strain evidence="3">Lst14</strain>
    </source>
</reference>
<feature type="compositionally biased region" description="Basic and acidic residues" evidence="2">
    <location>
        <begin position="283"/>
        <end position="310"/>
    </location>
</feature>
<feature type="coiled-coil region" evidence="1">
    <location>
        <begin position="28"/>
        <end position="55"/>
    </location>
</feature>
<feature type="region of interest" description="Disordered" evidence="2">
    <location>
        <begin position="192"/>
        <end position="310"/>
    </location>
</feature>
<feature type="compositionally biased region" description="Polar residues" evidence="2">
    <location>
        <begin position="246"/>
        <end position="257"/>
    </location>
</feature>
<feature type="compositionally biased region" description="Basic and acidic residues" evidence="2">
    <location>
        <begin position="204"/>
        <end position="245"/>
    </location>
</feature>
<organism evidence="3 4">
    <name type="scientific">Laodelphax striatellus</name>
    <name type="common">Small brown planthopper</name>
    <name type="synonym">Delphax striatella</name>
    <dbReference type="NCBI Taxonomy" id="195883"/>
    <lineage>
        <taxon>Eukaryota</taxon>
        <taxon>Metazoa</taxon>
        <taxon>Ecdysozoa</taxon>
        <taxon>Arthropoda</taxon>
        <taxon>Hexapoda</taxon>
        <taxon>Insecta</taxon>
        <taxon>Pterygota</taxon>
        <taxon>Neoptera</taxon>
        <taxon>Paraneoptera</taxon>
        <taxon>Hemiptera</taxon>
        <taxon>Auchenorrhyncha</taxon>
        <taxon>Fulgoroidea</taxon>
        <taxon>Delphacidae</taxon>
        <taxon>Criomorphinae</taxon>
        <taxon>Laodelphax</taxon>
    </lineage>
</organism>
<dbReference type="OrthoDB" id="8195327at2759"/>
<feature type="compositionally biased region" description="Basic and acidic residues" evidence="2">
    <location>
        <begin position="381"/>
        <end position="391"/>
    </location>
</feature>
<sequence>MTQLKDTQDIGKKFKDVFAGAFPEGTSLEDKVKIINEFRQELKAYKRQVTKENLEKRLKDISAADNFSLEDKIKTIAKLNRSLRDRMNRAVKKVAKDFEKIVELNRELKDVFPENSSLEDKVKIIVELHRELKAQKGRKDEVEIIKKLIHNLEGRMDRAAKKIAEDFKKIAGFKQKFEGKDVFTSKKVAEFESNKKSQTTLEGKISDQNKQEKTSVQTDKIRDSVSEADTSEKAVSEDKNFEQEKISVQTDTVQPSVSKDPIKDKPSDKKPKISLKQVSVDRNATEKKSNNKKSQLSEKKNIAQPKENQKEEGFLVRFLKKIFKKLFGEDKKSVEDIKGTTQKSTSNDEGQQQNKLLSNQDQSASEGLKQIDNPLVTPVTKVEKTKTDHER</sequence>
<dbReference type="InParanoid" id="A0A482X960"/>
<protein>
    <submittedName>
        <fullName evidence="3">Uncharacterized protein</fullName>
    </submittedName>
</protein>
<comment type="caution">
    <text evidence="3">The sequence shown here is derived from an EMBL/GenBank/DDBJ whole genome shotgun (WGS) entry which is preliminary data.</text>
</comment>
<keyword evidence="1" id="KW-0175">Coiled coil</keyword>
<keyword evidence="4" id="KW-1185">Reference proteome</keyword>
<dbReference type="SMR" id="A0A482X960"/>
<feature type="region of interest" description="Disordered" evidence="2">
    <location>
        <begin position="333"/>
        <end position="391"/>
    </location>
</feature>
<evidence type="ECO:0000256" key="1">
    <source>
        <dbReference type="SAM" id="Coils"/>
    </source>
</evidence>
<dbReference type="AlphaFoldDB" id="A0A482X960"/>
<evidence type="ECO:0000256" key="2">
    <source>
        <dbReference type="SAM" id="MobiDB-lite"/>
    </source>
</evidence>
<name>A0A482X960_LAOST</name>
<feature type="compositionally biased region" description="Basic and acidic residues" evidence="2">
    <location>
        <begin position="260"/>
        <end position="271"/>
    </location>
</feature>
<dbReference type="Proteomes" id="UP000291343">
    <property type="component" value="Unassembled WGS sequence"/>
</dbReference>
<evidence type="ECO:0000313" key="3">
    <source>
        <dbReference type="EMBL" id="RZF42256.1"/>
    </source>
</evidence>
<evidence type="ECO:0000313" key="4">
    <source>
        <dbReference type="Proteomes" id="UP000291343"/>
    </source>
</evidence>
<proteinExistence type="predicted"/>
<dbReference type="EMBL" id="QKKF02015327">
    <property type="protein sequence ID" value="RZF42256.1"/>
    <property type="molecule type" value="Genomic_DNA"/>
</dbReference>
<accession>A0A482X960</accession>
<gene>
    <name evidence="3" type="ORF">LSTR_LSTR015211</name>
</gene>